<reference evidence="3" key="1">
    <citation type="submission" date="2018-07" db="EMBL/GenBank/DDBJ databases">
        <authorList>
            <person name="Peiro R."/>
            <person name="Begona"/>
            <person name="Cbmso G."/>
            <person name="Lopez M."/>
            <person name="Gonzalez S."/>
        </authorList>
    </citation>
    <scope>NUCLEOTIDE SEQUENCE [LARGE SCALE GENOMIC DNA]</scope>
</reference>
<organism evidence="2 3">
    <name type="scientific">Ciceribacter selenitireducens ATCC BAA-1503</name>
    <dbReference type="NCBI Taxonomy" id="1336235"/>
    <lineage>
        <taxon>Bacteria</taxon>
        <taxon>Pseudomonadati</taxon>
        <taxon>Pseudomonadota</taxon>
        <taxon>Alphaproteobacteria</taxon>
        <taxon>Hyphomicrobiales</taxon>
        <taxon>Rhizobiaceae</taxon>
        <taxon>Ciceribacter</taxon>
    </lineage>
</organism>
<evidence type="ECO:0000313" key="2">
    <source>
        <dbReference type="EMBL" id="SSC67361.1"/>
    </source>
</evidence>
<accession>A0A376AHP2</accession>
<feature type="transmembrane region" description="Helical" evidence="1">
    <location>
        <begin position="197"/>
        <end position="218"/>
    </location>
</feature>
<dbReference type="STRING" id="1336235.GCA_000518785_00175"/>
<evidence type="ECO:0008006" key="4">
    <source>
        <dbReference type="Google" id="ProtNLM"/>
    </source>
</evidence>
<name>A0A376AHP2_9HYPH</name>
<proteinExistence type="predicted"/>
<keyword evidence="1" id="KW-1133">Transmembrane helix</keyword>
<feature type="transmembrane region" description="Helical" evidence="1">
    <location>
        <begin position="37"/>
        <end position="58"/>
    </location>
</feature>
<feature type="transmembrane region" description="Helical" evidence="1">
    <location>
        <begin position="111"/>
        <end position="133"/>
    </location>
</feature>
<keyword evidence="1" id="KW-0812">Transmembrane</keyword>
<gene>
    <name evidence="2" type="ORF">RHIZ70_3069</name>
</gene>
<keyword evidence="1" id="KW-0472">Membrane</keyword>
<dbReference type="InterPro" id="IPR009781">
    <property type="entry name" value="DUF1345"/>
</dbReference>
<evidence type="ECO:0000313" key="3">
    <source>
        <dbReference type="Proteomes" id="UP000254764"/>
    </source>
</evidence>
<dbReference type="AlphaFoldDB" id="A0A376AHP2"/>
<dbReference type="Pfam" id="PF07077">
    <property type="entry name" value="DUF1345"/>
    <property type="match status" value="1"/>
</dbReference>
<dbReference type="EMBL" id="UEYP01000004">
    <property type="protein sequence ID" value="SSC67361.1"/>
    <property type="molecule type" value="Genomic_DNA"/>
</dbReference>
<dbReference type="RefSeq" id="WP_115670034.1">
    <property type="nucleotide sequence ID" value="NZ_UEYP01000004.1"/>
</dbReference>
<feature type="transmembrane region" description="Helical" evidence="1">
    <location>
        <begin position="15"/>
        <end position="32"/>
    </location>
</feature>
<evidence type="ECO:0000256" key="1">
    <source>
        <dbReference type="SAM" id="Phobius"/>
    </source>
</evidence>
<dbReference type="OrthoDB" id="64737at2"/>
<sequence length="219" mass="23488">MASIFQRLIAHRHGPFFAGLAAAAIAVIATGLMKPRLVIEAGAVAFFLAYLVLIGVRLPQLSADYLRDNAEEADEPAPVILLVTLATVIVAVVSLFFALNRISGGSRLELALAFASVLGGWLTIHTMTAIHYAHLYWRPDSTEERDGHRGGLEFPGTEAPCGYDFLYFAFVIGMTAQTSDTAITSTAMRRINLMHSIVSYFFTTVLIAAAVNGAVSLAG</sequence>
<feature type="transmembrane region" description="Helical" evidence="1">
    <location>
        <begin position="78"/>
        <end position="99"/>
    </location>
</feature>
<keyword evidence="3" id="KW-1185">Reference proteome</keyword>
<protein>
    <recommendedName>
        <fullName evidence="4">DUF1345 domain-containing protein</fullName>
    </recommendedName>
</protein>
<dbReference type="Proteomes" id="UP000254764">
    <property type="component" value="Unassembled WGS sequence"/>
</dbReference>